<reference evidence="3" key="1">
    <citation type="journal article" date="2021" name="Sci. Rep.">
        <title>Diploid genomic architecture of Nitzschia inconspicua, an elite biomass production diatom.</title>
        <authorList>
            <person name="Oliver A."/>
            <person name="Podell S."/>
            <person name="Pinowska A."/>
            <person name="Traller J.C."/>
            <person name="Smith S.R."/>
            <person name="McClure R."/>
            <person name="Beliaev A."/>
            <person name="Bohutskyi P."/>
            <person name="Hill E.A."/>
            <person name="Rabines A."/>
            <person name="Zheng H."/>
            <person name="Allen L.Z."/>
            <person name="Kuo A."/>
            <person name="Grigoriev I.V."/>
            <person name="Allen A.E."/>
            <person name="Hazlebeck D."/>
            <person name="Allen E.E."/>
        </authorList>
    </citation>
    <scope>NUCLEOTIDE SEQUENCE</scope>
    <source>
        <strain evidence="3">Hildebrandi</strain>
    </source>
</reference>
<keyword evidence="2" id="KW-0472">Membrane</keyword>
<evidence type="ECO:0000313" key="4">
    <source>
        <dbReference type="Proteomes" id="UP000693970"/>
    </source>
</evidence>
<gene>
    <name evidence="3" type="ORF">IV203_015838</name>
</gene>
<organism evidence="3 4">
    <name type="scientific">Nitzschia inconspicua</name>
    <dbReference type="NCBI Taxonomy" id="303405"/>
    <lineage>
        <taxon>Eukaryota</taxon>
        <taxon>Sar</taxon>
        <taxon>Stramenopiles</taxon>
        <taxon>Ochrophyta</taxon>
        <taxon>Bacillariophyta</taxon>
        <taxon>Bacillariophyceae</taxon>
        <taxon>Bacillariophycidae</taxon>
        <taxon>Bacillariales</taxon>
        <taxon>Bacillariaceae</taxon>
        <taxon>Nitzschia</taxon>
    </lineage>
</organism>
<feature type="region of interest" description="Disordered" evidence="1">
    <location>
        <begin position="355"/>
        <end position="376"/>
    </location>
</feature>
<feature type="compositionally biased region" description="Low complexity" evidence="1">
    <location>
        <begin position="211"/>
        <end position="228"/>
    </location>
</feature>
<keyword evidence="2" id="KW-1133">Transmembrane helix</keyword>
<name>A0A9K3PW09_9STRA</name>
<comment type="caution">
    <text evidence="3">The sequence shown here is derived from an EMBL/GenBank/DDBJ whole genome shotgun (WGS) entry which is preliminary data.</text>
</comment>
<dbReference type="Proteomes" id="UP000693970">
    <property type="component" value="Unassembled WGS sequence"/>
</dbReference>
<evidence type="ECO:0000256" key="1">
    <source>
        <dbReference type="SAM" id="MobiDB-lite"/>
    </source>
</evidence>
<feature type="transmembrane region" description="Helical" evidence="2">
    <location>
        <begin position="142"/>
        <end position="166"/>
    </location>
</feature>
<dbReference type="EMBL" id="JAGRRH010000014">
    <property type="protein sequence ID" value="KAG7359249.1"/>
    <property type="molecule type" value="Genomic_DNA"/>
</dbReference>
<reference evidence="3" key="2">
    <citation type="submission" date="2021-04" db="EMBL/GenBank/DDBJ databases">
        <authorList>
            <person name="Podell S."/>
        </authorList>
    </citation>
    <scope>NUCLEOTIDE SEQUENCE</scope>
    <source>
        <strain evidence="3">Hildebrandi</strain>
    </source>
</reference>
<accession>A0A9K3PW09</accession>
<dbReference type="AlphaFoldDB" id="A0A9K3PW09"/>
<feature type="compositionally biased region" description="Polar residues" evidence="1">
    <location>
        <begin position="59"/>
        <end position="72"/>
    </location>
</feature>
<evidence type="ECO:0000313" key="3">
    <source>
        <dbReference type="EMBL" id="KAG7359249.1"/>
    </source>
</evidence>
<proteinExistence type="predicted"/>
<feature type="region of interest" description="Disordered" evidence="1">
    <location>
        <begin position="40"/>
        <end position="100"/>
    </location>
</feature>
<feature type="compositionally biased region" description="Polar residues" evidence="1">
    <location>
        <begin position="90"/>
        <end position="100"/>
    </location>
</feature>
<evidence type="ECO:0000256" key="2">
    <source>
        <dbReference type="SAM" id="Phobius"/>
    </source>
</evidence>
<sequence length="470" mass="50831">MMDRGGPPMSIQRALVEYQRQRIDEAAAEVALAQGKRDGERLPNTDIMTDVDDRAMHPSTPTTSRLTFQVPSKSKKKLGTYPNEEDLPSRGSSHSSTDSFLESLGSKELQKIYQEQIKKLEQTPDKPKIGRRGTNNGYDCRICALAVCVCFIIGGAVAAVLLSMILSPLKHPSQESNGTASSDNTLLFLPTTLSPSAASIDSVMFTASPGSVPGTTVTSSPSSSPPSTLDDGTQFHCDTSLRLSFPETINVVLYLGVNETVDEGELQNVAKVLQISYNLLSGADTSSCDAYCRGITAANVVRSVFVSTAPVDSHSNSTETTDDRDNCPLTLKVDVAVQGTYFGCSDDTTFPGLFATSPHDNDDDGTPHSDNNLFQRRDSHLLLRRRRLDDTRNQIPTPTMNRDAPIDITLPIMRTQRRQAEEGSSATATCECTQGADPSFMITPNALSDTIKPFLTALLGVCSIRLIQAI</sequence>
<keyword evidence="4" id="KW-1185">Reference proteome</keyword>
<keyword evidence="2" id="KW-0812">Transmembrane</keyword>
<feature type="region of interest" description="Disordered" evidence="1">
    <location>
        <begin position="211"/>
        <end position="231"/>
    </location>
</feature>
<evidence type="ECO:0008006" key="5">
    <source>
        <dbReference type="Google" id="ProtNLM"/>
    </source>
</evidence>
<feature type="region of interest" description="Disordered" evidence="1">
    <location>
        <begin position="385"/>
        <end position="404"/>
    </location>
</feature>
<protein>
    <recommendedName>
        <fullName evidence="5">Transmembrane protein</fullName>
    </recommendedName>
</protein>